<name>A0ABQ4S391_9HYPH</name>
<accession>A0ABQ4S391</accession>
<protein>
    <submittedName>
        <fullName evidence="1">Uncharacterized protein</fullName>
    </submittedName>
</protein>
<dbReference type="RefSeq" id="WP_238246422.1">
    <property type="nucleotide sequence ID" value="NZ_BPQP01000088.1"/>
</dbReference>
<keyword evidence="2" id="KW-1185">Reference proteome</keyword>
<evidence type="ECO:0000313" key="2">
    <source>
        <dbReference type="Proteomes" id="UP001055125"/>
    </source>
</evidence>
<reference evidence="1" key="2">
    <citation type="submission" date="2021-08" db="EMBL/GenBank/DDBJ databases">
        <authorList>
            <person name="Tani A."/>
            <person name="Ola A."/>
            <person name="Ogura Y."/>
            <person name="Katsura K."/>
            <person name="Hayashi T."/>
        </authorList>
    </citation>
    <scope>NUCLEOTIDE SEQUENCE</scope>
    <source>
        <strain evidence="1">DSM 19015</strain>
    </source>
</reference>
<organism evidence="1 2">
    <name type="scientific">Methylobacterium iners</name>
    <dbReference type="NCBI Taxonomy" id="418707"/>
    <lineage>
        <taxon>Bacteria</taxon>
        <taxon>Pseudomonadati</taxon>
        <taxon>Pseudomonadota</taxon>
        <taxon>Alphaproteobacteria</taxon>
        <taxon>Hyphomicrobiales</taxon>
        <taxon>Methylobacteriaceae</taxon>
        <taxon>Methylobacterium</taxon>
    </lineage>
</organism>
<gene>
    <name evidence="1" type="ORF">OCOJLMKI_4580</name>
</gene>
<reference evidence="1" key="1">
    <citation type="journal article" date="2021" name="Front. Microbiol.">
        <title>Comprehensive Comparative Genomics and Phenotyping of Methylobacterium Species.</title>
        <authorList>
            <person name="Alessa O."/>
            <person name="Ogura Y."/>
            <person name="Fujitani Y."/>
            <person name="Takami H."/>
            <person name="Hayashi T."/>
            <person name="Sahin N."/>
            <person name="Tani A."/>
        </authorList>
    </citation>
    <scope>NUCLEOTIDE SEQUENCE</scope>
    <source>
        <strain evidence="1">DSM 19015</strain>
    </source>
</reference>
<dbReference type="EMBL" id="BPQP01000088">
    <property type="protein sequence ID" value="GJD97351.1"/>
    <property type="molecule type" value="Genomic_DNA"/>
</dbReference>
<evidence type="ECO:0000313" key="1">
    <source>
        <dbReference type="EMBL" id="GJD97351.1"/>
    </source>
</evidence>
<sequence length="77" mass="8501">MTTITSLLKRVERIEAKQSTGSIIAVVNFTGCAEIAAEAVTNWRQWVKDGRANRLGDTLVIHAPTLTVEEWIATYSP</sequence>
<proteinExistence type="predicted"/>
<dbReference type="Proteomes" id="UP001055125">
    <property type="component" value="Unassembled WGS sequence"/>
</dbReference>
<comment type="caution">
    <text evidence="1">The sequence shown here is derived from an EMBL/GenBank/DDBJ whole genome shotgun (WGS) entry which is preliminary data.</text>
</comment>